<organism evidence="17 18">
    <name type="scientific">Marinobacterium sediminicola</name>
    <dbReference type="NCBI Taxonomy" id="518898"/>
    <lineage>
        <taxon>Bacteria</taxon>
        <taxon>Pseudomonadati</taxon>
        <taxon>Pseudomonadota</taxon>
        <taxon>Gammaproteobacteria</taxon>
        <taxon>Oceanospirillales</taxon>
        <taxon>Oceanospirillaceae</taxon>
        <taxon>Marinobacterium</taxon>
    </lineage>
</organism>
<dbReference type="Pfam" id="PF00817">
    <property type="entry name" value="IMS"/>
    <property type="match status" value="1"/>
</dbReference>
<feature type="binding site" evidence="15">
    <location>
        <position position="31"/>
    </location>
    <ligand>
        <name>Mg(2+)</name>
        <dbReference type="ChEBI" id="CHEBI:18420"/>
    </ligand>
</feature>
<evidence type="ECO:0000256" key="6">
    <source>
        <dbReference type="ARBA" id="ARBA00022695"/>
    </source>
</evidence>
<evidence type="ECO:0000256" key="1">
    <source>
        <dbReference type="ARBA" id="ARBA00004496"/>
    </source>
</evidence>
<evidence type="ECO:0000256" key="11">
    <source>
        <dbReference type="ARBA" id="ARBA00022932"/>
    </source>
</evidence>
<evidence type="ECO:0000256" key="12">
    <source>
        <dbReference type="ARBA" id="ARBA00023125"/>
    </source>
</evidence>
<dbReference type="PROSITE" id="PS50173">
    <property type="entry name" value="UMUC"/>
    <property type="match status" value="1"/>
</dbReference>
<dbReference type="EC" id="2.7.7.7" evidence="15"/>
<keyword evidence="7 15" id="KW-0235">DNA replication</keyword>
<evidence type="ECO:0000256" key="15">
    <source>
        <dbReference type="HAMAP-Rule" id="MF_01113"/>
    </source>
</evidence>
<keyword evidence="12 15" id="KW-0238">DNA-binding</keyword>
<dbReference type="InterPro" id="IPR036775">
    <property type="entry name" value="DNA_pol_Y-fam_lit_finger_sf"/>
</dbReference>
<keyword evidence="9 15" id="KW-0227">DNA damage</keyword>
<comment type="caution">
    <text evidence="17">The sequence shown here is derived from an EMBL/GenBank/DDBJ whole genome shotgun (WGS) entry which is preliminary data.</text>
</comment>
<feature type="domain" description="UmuC" evidence="16">
    <location>
        <begin position="27"/>
        <end position="208"/>
    </location>
</feature>
<keyword evidence="11 15" id="KW-0239">DNA-directed DNA polymerase</keyword>
<evidence type="ECO:0000256" key="5">
    <source>
        <dbReference type="ARBA" id="ARBA00022679"/>
    </source>
</evidence>
<dbReference type="Pfam" id="PF21999">
    <property type="entry name" value="IMS_HHH_1"/>
    <property type="match status" value="1"/>
</dbReference>
<dbReference type="Gene3D" id="1.10.150.20">
    <property type="entry name" value="5' to 3' exonuclease, C-terminal subdomain"/>
    <property type="match status" value="1"/>
</dbReference>
<dbReference type="PANTHER" id="PTHR11076">
    <property type="entry name" value="DNA REPAIR POLYMERASE UMUC / TRANSFERASE FAMILY MEMBER"/>
    <property type="match status" value="1"/>
</dbReference>
<dbReference type="Proteomes" id="UP001159257">
    <property type="component" value="Unassembled WGS sequence"/>
</dbReference>
<evidence type="ECO:0000256" key="4">
    <source>
        <dbReference type="ARBA" id="ARBA00022490"/>
    </source>
</evidence>
<evidence type="ECO:0000256" key="7">
    <source>
        <dbReference type="ARBA" id="ARBA00022705"/>
    </source>
</evidence>
<reference evidence="17 18" key="1">
    <citation type="submission" date="2017-05" db="EMBL/GenBank/DDBJ databases">
        <authorList>
            <person name="Varghese N."/>
            <person name="Submissions S."/>
        </authorList>
    </citation>
    <scope>NUCLEOTIDE SEQUENCE [LARGE SCALE GENOMIC DNA]</scope>
    <source>
        <strain evidence="17 18">CGMCC 1.7287</strain>
    </source>
</reference>
<dbReference type="InterPro" id="IPR022880">
    <property type="entry name" value="DNApol_IV"/>
</dbReference>
<dbReference type="HAMAP" id="MF_01113">
    <property type="entry name" value="DNApol_IV"/>
    <property type="match status" value="1"/>
</dbReference>
<comment type="catalytic activity">
    <reaction evidence="14 15">
        <text>DNA(n) + a 2'-deoxyribonucleoside 5'-triphosphate = DNA(n+1) + diphosphate</text>
        <dbReference type="Rhea" id="RHEA:22508"/>
        <dbReference type="Rhea" id="RHEA-COMP:17339"/>
        <dbReference type="Rhea" id="RHEA-COMP:17340"/>
        <dbReference type="ChEBI" id="CHEBI:33019"/>
        <dbReference type="ChEBI" id="CHEBI:61560"/>
        <dbReference type="ChEBI" id="CHEBI:173112"/>
        <dbReference type="EC" id="2.7.7.7"/>
    </reaction>
</comment>
<dbReference type="SUPFAM" id="SSF100879">
    <property type="entry name" value="Lesion bypass DNA polymerase (Y-family), little finger domain"/>
    <property type="match status" value="1"/>
</dbReference>
<keyword evidence="8 15" id="KW-0479">Metal-binding</keyword>
<dbReference type="InterPro" id="IPR050116">
    <property type="entry name" value="DNA_polymerase-Y"/>
</dbReference>
<dbReference type="InterPro" id="IPR043502">
    <property type="entry name" value="DNA/RNA_pol_sf"/>
</dbReference>
<keyword evidence="5 15" id="KW-0808">Transferase</keyword>
<proteinExistence type="inferred from homology"/>
<protein>
    <recommendedName>
        <fullName evidence="15">DNA polymerase IV</fullName>
        <shortName evidence="15">Pol IV</shortName>
        <ecNumber evidence="15">2.7.7.7</ecNumber>
    </recommendedName>
</protein>
<feature type="binding site" evidence="15">
    <location>
        <position position="126"/>
    </location>
    <ligand>
        <name>Mg(2+)</name>
        <dbReference type="ChEBI" id="CHEBI:18420"/>
    </ligand>
</feature>
<dbReference type="CDD" id="cd03586">
    <property type="entry name" value="PolY_Pol_IV_kappa"/>
    <property type="match status" value="1"/>
</dbReference>
<evidence type="ECO:0000256" key="10">
    <source>
        <dbReference type="ARBA" id="ARBA00022842"/>
    </source>
</evidence>
<dbReference type="EMBL" id="FXWV01000001">
    <property type="protein sequence ID" value="SMR69625.1"/>
    <property type="molecule type" value="Genomic_DNA"/>
</dbReference>
<evidence type="ECO:0000313" key="17">
    <source>
        <dbReference type="EMBL" id="SMR69625.1"/>
    </source>
</evidence>
<keyword evidence="3 15" id="KW-0515">Mutator protein</keyword>
<keyword evidence="4 15" id="KW-0963">Cytoplasm</keyword>
<dbReference type="SUPFAM" id="SSF56672">
    <property type="entry name" value="DNA/RNA polymerases"/>
    <property type="match status" value="1"/>
</dbReference>
<dbReference type="InterPro" id="IPR017961">
    <property type="entry name" value="DNA_pol_Y-fam_little_finger"/>
</dbReference>
<feature type="active site" evidence="15">
    <location>
        <position position="127"/>
    </location>
</feature>
<name>A0ABY1RWD9_9GAMM</name>
<dbReference type="Gene3D" id="3.30.1490.100">
    <property type="entry name" value="DNA polymerase, Y-family, little finger domain"/>
    <property type="match status" value="1"/>
</dbReference>
<comment type="cofactor">
    <cofactor evidence="15">
        <name>Mg(2+)</name>
        <dbReference type="ChEBI" id="CHEBI:18420"/>
    </cofactor>
    <text evidence="15">Binds 2 magnesium ions per subunit.</text>
</comment>
<evidence type="ECO:0000256" key="3">
    <source>
        <dbReference type="ARBA" id="ARBA00022457"/>
    </source>
</evidence>
<keyword evidence="10 15" id="KW-0460">Magnesium</keyword>
<dbReference type="InterPro" id="IPR043128">
    <property type="entry name" value="Rev_trsase/Diguanyl_cyclase"/>
</dbReference>
<gene>
    <name evidence="15" type="primary">dinB</name>
    <name evidence="17" type="ORF">SAMN04487964_101311</name>
</gene>
<evidence type="ECO:0000256" key="8">
    <source>
        <dbReference type="ARBA" id="ARBA00022723"/>
    </source>
</evidence>
<evidence type="ECO:0000256" key="14">
    <source>
        <dbReference type="ARBA" id="ARBA00049244"/>
    </source>
</evidence>
<accession>A0ABY1RWD9</accession>
<keyword evidence="13 15" id="KW-0234">DNA repair</keyword>
<dbReference type="PANTHER" id="PTHR11076:SF33">
    <property type="entry name" value="DNA POLYMERASE KAPPA"/>
    <property type="match status" value="1"/>
</dbReference>
<evidence type="ECO:0000259" key="16">
    <source>
        <dbReference type="PROSITE" id="PS50173"/>
    </source>
</evidence>
<comment type="function">
    <text evidence="15">Poorly processive, error-prone DNA polymerase involved in untargeted mutagenesis. Copies undamaged DNA at stalled replication forks, which arise in vivo from mismatched or misaligned primer ends. These misaligned primers can be extended by PolIV. Exhibits no 3'-5' exonuclease (proofreading) activity. May be involved in translesional synthesis, in conjunction with the beta clamp from PolIII.</text>
</comment>
<keyword evidence="18" id="KW-1185">Reference proteome</keyword>
<keyword evidence="6 15" id="KW-0548">Nucleotidyltransferase</keyword>
<evidence type="ECO:0000313" key="18">
    <source>
        <dbReference type="Proteomes" id="UP001159257"/>
    </source>
</evidence>
<dbReference type="InterPro" id="IPR001126">
    <property type="entry name" value="UmuC"/>
</dbReference>
<evidence type="ECO:0000256" key="2">
    <source>
        <dbReference type="ARBA" id="ARBA00010945"/>
    </source>
</evidence>
<comment type="subunit">
    <text evidence="15">Monomer.</text>
</comment>
<evidence type="ECO:0000256" key="13">
    <source>
        <dbReference type="ARBA" id="ARBA00023204"/>
    </source>
</evidence>
<evidence type="ECO:0000256" key="9">
    <source>
        <dbReference type="ARBA" id="ARBA00022763"/>
    </source>
</evidence>
<sequence length="374" mass="41809">MYTLYNRSAPMKPANPAPDAPVSARKIIHLDCDCFFAAVEMLEHPEWREIPLAVGGAAERRGVIATCNYPAREYGIHSAMSSARALQLCPQLKLVSGNMARYREIADRIFAIYRRFTDLIEPVSIDEAYLDVSNSPLCGGSATRIAEAIRQQVRDETGITVSAGVAQNKFLAKVASDWNKPDGLCVITPDKQSEFVAQLPVKKIPGVGPRTQEKLMGLGVGTCAELQSVSLMELQNHFGRFGERLWQLARGEDSREVRTHRERKSVSVEHTFSQDLPDLASCLDQLDPLLEDLERRYERHRDARQVLGVVVKVKFSDFTQTTAECRAEQPHKGLYASLIEEAWYRGARPVRLLGVGYRLGPREGEAEAEQLPLF</sequence>
<dbReference type="Gene3D" id="3.40.1170.60">
    <property type="match status" value="1"/>
</dbReference>
<dbReference type="Gene3D" id="3.30.70.270">
    <property type="match status" value="1"/>
</dbReference>
<dbReference type="Pfam" id="PF11799">
    <property type="entry name" value="IMS_C"/>
    <property type="match status" value="1"/>
</dbReference>
<feature type="site" description="Substrate discrimination" evidence="15">
    <location>
        <position position="36"/>
    </location>
</feature>
<dbReference type="NCBIfam" id="NF002677">
    <property type="entry name" value="PRK02406.1"/>
    <property type="match status" value="1"/>
</dbReference>
<comment type="similarity">
    <text evidence="2 15">Belongs to the DNA polymerase type-Y family.</text>
</comment>
<dbReference type="InterPro" id="IPR053848">
    <property type="entry name" value="IMS_HHH_1"/>
</dbReference>
<comment type="subcellular location">
    <subcellularLocation>
        <location evidence="1 15">Cytoplasm</location>
    </subcellularLocation>
</comment>